<reference evidence="8" key="2">
    <citation type="submission" date="2019-09" db="UniProtKB">
        <authorList>
            <consortium name="WormBaseParasite"/>
        </authorList>
    </citation>
    <scope>IDENTIFICATION</scope>
</reference>
<comment type="similarity">
    <text evidence="1">Belongs to the villin/gelsolin family.</text>
</comment>
<dbReference type="PANTHER" id="PTHR11977:SF123">
    <property type="entry name" value="GELSOLIN"/>
    <property type="match status" value="1"/>
</dbReference>
<dbReference type="CDD" id="cd11289">
    <property type="entry name" value="gelsolin_S2_like"/>
    <property type="match status" value="1"/>
</dbReference>
<proteinExistence type="inferred from homology"/>
<reference evidence="6 7" key="1">
    <citation type="submission" date="2018-11" db="EMBL/GenBank/DDBJ databases">
        <authorList>
            <consortium name="Pathogen Informatics"/>
        </authorList>
    </citation>
    <scope>NUCLEOTIDE SEQUENCE [LARGE SCALE GENOMIC DNA]</scope>
</reference>
<dbReference type="GO" id="GO:0051014">
    <property type="term" value="P:actin filament severing"/>
    <property type="evidence" value="ECO:0007669"/>
    <property type="project" value="TreeGrafter"/>
</dbReference>
<dbReference type="OrthoDB" id="6375767at2759"/>
<sequence>MTDVDLKTVGRKPGLEVWRVKVVIVFVPGGNQGFLKMLVMFLQDFRLQVVPQNEYGQFYSGDTYVVLHVSAARCTSRPTISAVPIQSRHNEWNVHFWLGADATTDEIGTAAIKAVEIDQALNGLPVQYREVQSHESPLFISYFPNGIRYLASGYDSGYHHVEDMFKNWKPKLFHCKGKRNIRCTEVAFKKESLNLGDVFLLDLGRNIYVWMPPGSGRLERIKGMARAKSMADVERMGQATVHILDNEWNTDPEFWSHFGGLGSVKSIKEGKNDDEDYWKKTTDQVTLWRVSDATGKMKVTKVAQGEIKPSLLDSKDAFILDAATGGIFVWVGKECTAEERAKALTLGKQYLEERKLPAWTQVTRVLESAEPAAFSQWFGEWVDSKTKKTFEPRLFQVSDESGKMVVEQIANYDQESLDGDDVMILDALNRIYVWVGNGANPSEKKNAMNTAEKYLKMDKLPRHQKTEIETIYQGQETPTFKKLFPKWDDKLFQNEVRSVANMRKLLFE</sequence>
<accession>A0A3P7ZIG6</accession>
<keyword evidence="3" id="KW-0677">Repeat</keyword>
<dbReference type="SUPFAM" id="SSF55753">
    <property type="entry name" value="Actin depolymerizing proteins"/>
    <property type="match status" value="4"/>
</dbReference>
<dbReference type="Proteomes" id="UP000050761">
    <property type="component" value="Unassembled WGS sequence"/>
</dbReference>
<dbReference type="SMART" id="SM00262">
    <property type="entry name" value="GEL"/>
    <property type="match status" value="4"/>
</dbReference>
<protein>
    <submittedName>
        <fullName evidence="8">Villin-1</fullName>
    </submittedName>
</protein>
<keyword evidence="4" id="KW-0009">Actin-binding</keyword>
<dbReference type="CDD" id="cd11292">
    <property type="entry name" value="gelsolin_S3_like"/>
    <property type="match status" value="1"/>
</dbReference>
<feature type="domain" description="Gelsolin-like" evidence="5">
    <location>
        <begin position="183"/>
        <end position="242"/>
    </location>
</feature>
<dbReference type="InterPro" id="IPR029006">
    <property type="entry name" value="ADF-H/Gelsolin-like_dom_sf"/>
</dbReference>
<feature type="domain" description="Gelsolin-like" evidence="5">
    <location>
        <begin position="47"/>
        <end position="140"/>
    </location>
</feature>
<dbReference type="EMBL" id="UZAH01028435">
    <property type="protein sequence ID" value="VDP00112.1"/>
    <property type="molecule type" value="Genomic_DNA"/>
</dbReference>
<feature type="domain" description="Gelsolin-like" evidence="5">
    <location>
        <begin position="405"/>
        <end position="480"/>
    </location>
</feature>
<dbReference type="GO" id="GO:0051016">
    <property type="term" value="P:barbed-end actin filament capping"/>
    <property type="evidence" value="ECO:0007669"/>
    <property type="project" value="TreeGrafter"/>
</dbReference>
<name>A0A183G0G9_HELPZ</name>
<evidence type="ECO:0000256" key="4">
    <source>
        <dbReference type="ARBA" id="ARBA00023203"/>
    </source>
</evidence>
<dbReference type="GO" id="GO:0015629">
    <property type="term" value="C:actin cytoskeleton"/>
    <property type="evidence" value="ECO:0007669"/>
    <property type="project" value="TreeGrafter"/>
</dbReference>
<gene>
    <name evidence="6" type="ORF">HPBE_LOCUS14587</name>
</gene>
<evidence type="ECO:0000313" key="7">
    <source>
        <dbReference type="Proteomes" id="UP000050761"/>
    </source>
</evidence>
<keyword evidence="2" id="KW-0117">Actin capping</keyword>
<dbReference type="PANTHER" id="PTHR11977">
    <property type="entry name" value="VILLIN"/>
    <property type="match status" value="1"/>
</dbReference>
<evidence type="ECO:0000259" key="5">
    <source>
        <dbReference type="Pfam" id="PF00626"/>
    </source>
</evidence>
<dbReference type="GO" id="GO:0008154">
    <property type="term" value="P:actin polymerization or depolymerization"/>
    <property type="evidence" value="ECO:0007669"/>
    <property type="project" value="TreeGrafter"/>
</dbReference>
<dbReference type="CDD" id="cd11290">
    <property type="entry name" value="gelsolin_S1_like"/>
    <property type="match status" value="1"/>
</dbReference>
<dbReference type="Pfam" id="PF00626">
    <property type="entry name" value="Gelsolin"/>
    <property type="match status" value="4"/>
</dbReference>
<dbReference type="FunFam" id="3.40.20.10:FF:000005">
    <property type="entry name" value="Gelsolin"/>
    <property type="match status" value="1"/>
</dbReference>
<evidence type="ECO:0000256" key="2">
    <source>
        <dbReference type="ARBA" id="ARBA00022467"/>
    </source>
</evidence>
<organism evidence="7 8">
    <name type="scientific">Heligmosomoides polygyrus</name>
    <name type="common">Parasitic roundworm</name>
    <dbReference type="NCBI Taxonomy" id="6339"/>
    <lineage>
        <taxon>Eukaryota</taxon>
        <taxon>Metazoa</taxon>
        <taxon>Ecdysozoa</taxon>
        <taxon>Nematoda</taxon>
        <taxon>Chromadorea</taxon>
        <taxon>Rhabditida</taxon>
        <taxon>Rhabditina</taxon>
        <taxon>Rhabditomorpha</taxon>
        <taxon>Strongyloidea</taxon>
        <taxon>Heligmosomidae</taxon>
        <taxon>Heligmosomoides</taxon>
    </lineage>
</organism>
<evidence type="ECO:0000256" key="1">
    <source>
        <dbReference type="ARBA" id="ARBA00008418"/>
    </source>
</evidence>
<keyword evidence="7" id="KW-1185">Reference proteome</keyword>
<evidence type="ECO:0000256" key="3">
    <source>
        <dbReference type="ARBA" id="ARBA00022737"/>
    </source>
</evidence>
<dbReference type="GO" id="GO:0005737">
    <property type="term" value="C:cytoplasm"/>
    <property type="evidence" value="ECO:0007669"/>
    <property type="project" value="TreeGrafter"/>
</dbReference>
<dbReference type="Gene3D" id="3.40.20.10">
    <property type="entry name" value="Severin"/>
    <property type="match status" value="4"/>
</dbReference>
<dbReference type="InterPro" id="IPR007123">
    <property type="entry name" value="Gelsolin-like_dom"/>
</dbReference>
<feature type="domain" description="Gelsolin-like" evidence="5">
    <location>
        <begin position="302"/>
        <end position="374"/>
    </location>
</feature>
<accession>A0A183G0G9</accession>
<dbReference type="GO" id="GO:0005546">
    <property type="term" value="F:phosphatidylinositol-4,5-bisphosphate binding"/>
    <property type="evidence" value="ECO:0007669"/>
    <property type="project" value="TreeGrafter"/>
</dbReference>
<dbReference type="AlphaFoldDB" id="A0A183G0G9"/>
<evidence type="ECO:0000313" key="8">
    <source>
        <dbReference type="WBParaSite" id="HPBE_0001459001-mRNA-1"/>
    </source>
</evidence>
<evidence type="ECO:0000313" key="6">
    <source>
        <dbReference type="EMBL" id="VDP00112.1"/>
    </source>
</evidence>
<dbReference type="CDD" id="cd11291">
    <property type="entry name" value="gelsolin_S6_like"/>
    <property type="match status" value="1"/>
</dbReference>
<dbReference type="WBParaSite" id="HPBE_0001459001-mRNA-1">
    <property type="protein sequence ID" value="HPBE_0001459001-mRNA-1"/>
    <property type="gene ID" value="HPBE_0001459001"/>
</dbReference>
<dbReference type="PRINTS" id="PR00597">
    <property type="entry name" value="GELSOLIN"/>
</dbReference>
<dbReference type="GO" id="GO:0051015">
    <property type="term" value="F:actin filament binding"/>
    <property type="evidence" value="ECO:0007669"/>
    <property type="project" value="InterPro"/>
</dbReference>
<dbReference type="InterPro" id="IPR007122">
    <property type="entry name" value="Villin/Gelsolin"/>
</dbReference>